<reference evidence="2" key="1">
    <citation type="submission" date="2020-02" db="EMBL/GenBank/DDBJ databases">
        <authorList>
            <person name="Palmer J.M."/>
        </authorList>
    </citation>
    <scope>NUCLEOTIDE SEQUENCE</scope>
    <source>
        <strain evidence="2">EPUS1.4</strain>
        <tissue evidence="2">Thallus</tissue>
    </source>
</reference>
<evidence type="ECO:0000313" key="2">
    <source>
        <dbReference type="EMBL" id="KAF7502545.1"/>
    </source>
</evidence>
<accession>A0A8H7A4L4</accession>
<keyword evidence="1" id="KW-0812">Transmembrane</keyword>
<proteinExistence type="predicted"/>
<evidence type="ECO:0000313" key="3">
    <source>
        <dbReference type="Proteomes" id="UP000606974"/>
    </source>
</evidence>
<dbReference type="OrthoDB" id="5043642at2759"/>
<gene>
    <name evidence="2" type="ORF">GJ744_005608</name>
</gene>
<organism evidence="2 3">
    <name type="scientific">Endocarpon pusillum</name>
    <dbReference type="NCBI Taxonomy" id="364733"/>
    <lineage>
        <taxon>Eukaryota</taxon>
        <taxon>Fungi</taxon>
        <taxon>Dikarya</taxon>
        <taxon>Ascomycota</taxon>
        <taxon>Pezizomycotina</taxon>
        <taxon>Eurotiomycetes</taxon>
        <taxon>Chaetothyriomycetidae</taxon>
        <taxon>Verrucariales</taxon>
        <taxon>Verrucariaceae</taxon>
        <taxon>Endocarpon</taxon>
    </lineage>
</organism>
<keyword evidence="1" id="KW-0472">Membrane</keyword>
<evidence type="ECO:0008006" key="4">
    <source>
        <dbReference type="Google" id="ProtNLM"/>
    </source>
</evidence>
<dbReference type="Proteomes" id="UP000606974">
    <property type="component" value="Unassembled WGS sequence"/>
</dbReference>
<feature type="transmembrane region" description="Helical" evidence="1">
    <location>
        <begin position="29"/>
        <end position="50"/>
    </location>
</feature>
<dbReference type="AlphaFoldDB" id="A0A8H7A4L4"/>
<comment type="caution">
    <text evidence="2">The sequence shown here is derived from an EMBL/GenBank/DDBJ whole genome shotgun (WGS) entry which is preliminary data.</text>
</comment>
<name>A0A8H7A4L4_9EURO</name>
<dbReference type="Pfam" id="PF11927">
    <property type="entry name" value="HODM_asu-like"/>
    <property type="match status" value="1"/>
</dbReference>
<sequence>MASTTSLPSLLDSMKAQAPSWEQIKRGPLFILTNYSNVLMFLFFVGAGLWQTKRKRDEAKKVPQHSALPAPDFPTVTELEKFDLNTTEPLKLRPFKPKYHVSMDGDTALETLDPNDLLVMDKNYQPRITHRRRIIEQSAAIAIGVNDDKRIRPAVCELYTFLTGTYLPLRYPSMFRVHHTEYEYGKACVLQNLVTGEMLPTSATGSSTPTFALLRTLGRHLDEDLLLLLPETNAQGGVVKKDAKYVLEAYVACCPSGFNPAEKLGKKLRDIHGPVPGYAAKLEGSMDRFFAKLEHGKYVKRANWSVSMDGELFQPGLGTTHAHEGEELREFTGELDPDKTFVRCERQTLHRLPRSKALVFGIKTYLYPLRKIKEEGLGEELAAAIDGLKEGNVPEMHFYKRGGEWGTAVKKYLRS</sequence>
<evidence type="ECO:0000256" key="1">
    <source>
        <dbReference type="SAM" id="Phobius"/>
    </source>
</evidence>
<protein>
    <recommendedName>
        <fullName evidence="4">HRQ family protein 2</fullName>
    </recommendedName>
</protein>
<keyword evidence="3" id="KW-1185">Reference proteome</keyword>
<dbReference type="InterPro" id="IPR021848">
    <property type="entry name" value="HODM_asu-like"/>
</dbReference>
<keyword evidence="1" id="KW-1133">Transmembrane helix</keyword>
<dbReference type="EMBL" id="JAACFV010000240">
    <property type="protein sequence ID" value="KAF7502545.1"/>
    <property type="molecule type" value="Genomic_DNA"/>
</dbReference>